<sequence>MTRVRAEQDEGIGRGADERADMADCVAGDVEDVQRAVGEVVDCAEAADFEGGCEENPLNLTLLNTHTPLPQKLGHPLGNPHPPNINTLPKPLPDHRAIIPIILPRTRVEQVFLSRRRDDEESHGRTVVEFMAGDRGVQKIDGAGVEFEGGVYGVEGAGCGGGGEGEGGWWEGCYV</sequence>
<organism evidence="1 2">
    <name type="scientific">Glarea lozoyensis (strain ATCC 74030 / MF5533)</name>
    <dbReference type="NCBI Taxonomy" id="1104152"/>
    <lineage>
        <taxon>Eukaryota</taxon>
        <taxon>Fungi</taxon>
        <taxon>Dikarya</taxon>
        <taxon>Ascomycota</taxon>
        <taxon>Pezizomycotina</taxon>
        <taxon>Leotiomycetes</taxon>
        <taxon>Helotiales</taxon>
        <taxon>Helotiaceae</taxon>
        <taxon>Glarea</taxon>
    </lineage>
</organism>
<proteinExistence type="predicted"/>
<comment type="caution">
    <text evidence="1">The sequence shown here is derived from an EMBL/GenBank/DDBJ whole genome shotgun (WGS) entry which is preliminary data.</text>
</comment>
<accession>H0EQ76</accession>
<keyword evidence="2" id="KW-1185">Reference proteome</keyword>
<dbReference type="InParanoid" id="H0EQ76"/>
<evidence type="ECO:0000313" key="1">
    <source>
        <dbReference type="EMBL" id="EHK99354.1"/>
    </source>
</evidence>
<dbReference type="HOGENOM" id="CLU_1532715_0_0_1"/>
<dbReference type="AlphaFoldDB" id="H0EQ76"/>
<evidence type="ECO:0000313" key="2">
    <source>
        <dbReference type="Proteomes" id="UP000005446"/>
    </source>
</evidence>
<reference evidence="1 2" key="1">
    <citation type="journal article" date="2012" name="Eukaryot. Cell">
        <title>Genome sequence of the fungus Glarea lozoyensis: the first genome sequence of a species from the Helotiaceae family.</title>
        <authorList>
            <person name="Youssar L."/>
            <person name="Gruening B.A."/>
            <person name="Erxleben A."/>
            <person name="Guenther S."/>
            <person name="Huettel W."/>
        </authorList>
    </citation>
    <scope>NUCLEOTIDE SEQUENCE [LARGE SCALE GENOMIC DNA]</scope>
    <source>
        <strain evidence="2">ATCC 74030 / MF5533</strain>
    </source>
</reference>
<dbReference type="Proteomes" id="UP000005446">
    <property type="component" value="Unassembled WGS sequence"/>
</dbReference>
<name>H0EQ76_GLAL7</name>
<dbReference type="EMBL" id="AGUE01000120">
    <property type="protein sequence ID" value="EHK99354.1"/>
    <property type="molecule type" value="Genomic_DNA"/>
</dbReference>
<gene>
    <name evidence="1" type="ORF">M7I_4821</name>
</gene>
<protein>
    <submittedName>
        <fullName evidence="1">Uncharacterized protein</fullName>
    </submittedName>
</protein>